<sequence>MELYLPSLLILTLAALLVFGVIPRLAPFLLAIIASLMLAVVAYEHAATFRAEYTESTWQTMMHNFSYPFLIAMLVLFCLGFLLNLVTGSTTSTATKAPNVRSNVSTADVLSLMRNPLR</sequence>
<feature type="transmembrane region" description="Helical" evidence="1">
    <location>
        <begin position="67"/>
        <end position="86"/>
    </location>
</feature>
<organism evidence="2">
    <name type="scientific">viral metagenome</name>
    <dbReference type="NCBI Taxonomy" id="1070528"/>
    <lineage>
        <taxon>unclassified sequences</taxon>
        <taxon>metagenomes</taxon>
        <taxon>organismal metagenomes</taxon>
    </lineage>
</organism>
<feature type="transmembrane region" description="Helical" evidence="1">
    <location>
        <begin position="6"/>
        <end position="22"/>
    </location>
</feature>
<accession>A0A6C0BC86</accession>
<dbReference type="EMBL" id="MN739107">
    <property type="protein sequence ID" value="QHS89179.1"/>
    <property type="molecule type" value="Genomic_DNA"/>
</dbReference>
<feature type="transmembrane region" description="Helical" evidence="1">
    <location>
        <begin position="29"/>
        <end position="47"/>
    </location>
</feature>
<proteinExistence type="predicted"/>
<dbReference type="AlphaFoldDB" id="A0A6C0BC86"/>
<keyword evidence="1" id="KW-0472">Membrane</keyword>
<reference evidence="2" key="1">
    <citation type="journal article" date="2020" name="Nature">
        <title>Giant virus diversity and host interactions through global metagenomics.</title>
        <authorList>
            <person name="Schulz F."/>
            <person name="Roux S."/>
            <person name="Paez-Espino D."/>
            <person name="Jungbluth S."/>
            <person name="Walsh D.A."/>
            <person name="Denef V.J."/>
            <person name="McMahon K.D."/>
            <person name="Konstantinidis K.T."/>
            <person name="Eloe-Fadrosh E.A."/>
            <person name="Kyrpides N.C."/>
            <person name="Woyke T."/>
        </authorList>
    </citation>
    <scope>NUCLEOTIDE SEQUENCE</scope>
    <source>
        <strain evidence="2">GVMAG-M-3300010158-60</strain>
    </source>
</reference>
<keyword evidence="1" id="KW-1133">Transmembrane helix</keyword>
<protein>
    <submittedName>
        <fullName evidence="2">Uncharacterized protein</fullName>
    </submittedName>
</protein>
<name>A0A6C0BC86_9ZZZZ</name>
<evidence type="ECO:0000313" key="2">
    <source>
        <dbReference type="EMBL" id="QHS89179.1"/>
    </source>
</evidence>
<keyword evidence="1" id="KW-0812">Transmembrane</keyword>
<evidence type="ECO:0000256" key="1">
    <source>
        <dbReference type="SAM" id="Phobius"/>
    </source>
</evidence>